<dbReference type="EMBL" id="JBFOLK010000014">
    <property type="protein sequence ID" value="KAL2461849.1"/>
    <property type="molecule type" value="Genomic_DNA"/>
</dbReference>
<dbReference type="AlphaFoldDB" id="A0ABD1PE00"/>
<feature type="region of interest" description="Disordered" evidence="1">
    <location>
        <begin position="39"/>
        <end position="69"/>
    </location>
</feature>
<name>A0ABD1PE00_9LAMI</name>
<proteinExistence type="predicted"/>
<reference evidence="3" key="1">
    <citation type="submission" date="2024-07" db="EMBL/GenBank/DDBJ databases">
        <title>Two chromosome-level genome assemblies of Korean endemic species Abeliophyllum distichum and Forsythia ovata (Oleaceae).</title>
        <authorList>
            <person name="Jang H."/>
        </authorList>
    </citation>
    <scope>NUCLEOTIDE SEQUENCE [LARGE SCALE GENOMIC DNA]</scope>
</reference>
<feature type="compositionally biased region" description="Polar residues" evidence="1">
    <location>
        <begin position="44"/>
        <end position="68"/>
    </location>
</feature>
<feature type="compositionally biased region" description="Acidic residues" evidence="1">
    <location>
        <begin position="109"/>
        <end position="119"/>
    </location>
</feature>
<protein>
    <submittedName>
        <fullName evidence="2">Uncharacterized protein</fullName>
    </submittedName>
</protein>
<organism evidence="2 3">
    <name type="scientific">Abeliophyllum distichum</name>
    <dbReference type="NCBI Taxonomy" id="126358"/>
    <lineage>
        <taxon>Eukaryota</taxon>
        <taxon>Viridiplantae</taxon>
        <taxon>Streptophyta</taxon>
        <taxon>Embryophyta</taxon>
        <taxon>Tracheophyta</taxon>
        <taxon>Spermatophyta</taxon>
        <taxon>Magnoliopsida</taxon>
        <taxon>eudicotyledons</taxon>
        <taxon>Gunneridae</taxon>
        <taxon>Pentapetalae</taxon>
        <taxon>asterids</taxon>
        <taxon>lamiids</taxon>
        <taxon>Lamiales</taxon>
        <taxon>Oleaceae</taxon>
        <taxon>Forsythieae</taxon>
        <taxon>Abeliophyllum</taxon>
    </lineage>
</organism>
<feature type="region of interest" description="Disordered" evidence="1">
    <location>
        <begin position="105"/>
        <end position="129"/>
    </location>
</feature>
<comment type="caution">
    <text evidence="2">The sequence shown here is derived from an EMBL/GenBank/DDBJ whole genome shotgun (WGS) entry which is preliminary data.</text>
</comment>
<sequence length="129" mass="14332">MDRAFHTTSCLPRTSRSALSSSQVLISWNDQQRIRPIGHALKGTSPSLNSITTSNVPRGTPNQFSGDSYNDDHRFAMNEVAHLCRMESTIQRLTTNMNNRIPGVVLKEDEAEDEDEDENNNNGGGVEDL</sequence>
<keyword evidence="3" id="KW-1185">Reference proteome</keyword>
<evidence type="ECO:0000313" key="2">
    <source>
        <dbReference type="EMBL" id="KAL2461849.1"/>
    </source>
</evidence>
<evidence type="ECO:0000313" key="3">
    <source>
        <dbReference type="Proteomes" id="UP001604336"/>
    </source>
</evidence>
<evidence type="ECO:0000256" key="1">
    <source>
        <dbReference type="SAM" id="MobiDB-lite"/>
    </source>
</evidence>
<dbReference type="Proteomes" id="UP001604336">
    <property type="component" value="Unassembled WGS sequence"/>
</dbReference>
<accession>A0ABD1PE00</accession>
<gene>
    <name evidence="2" type="ORF">Adt_45269</name>
</gene>